<feature type="transmembrane region" description="Helical" evidence="1">
    <location>
        <begin position="33"/>
        <end position="54"/>
    </location>
</feature>
<keyword evidence="1" id="KW-0812">Transmembrane</keyword>
<dbReference type="AlphaFoldDB" id="A0A2S4RYA1"/>
<name>A0A2S4RYA1_CITAM</name>
<dbReference type="Pfam" id="PF00563">
    <property type="entry name" value="EAL"/>
    <property type="match status" value="1"/>
</dbReference>
<keyword evidence="1" id="KW-0472">Membrane</keyword>
<dbReference type="InterPro" id="IPR035919">
    <property type="entry name" value="EAL_sf"/>
</dbReference>
<evidence type="ECO:0000313" key="3">
    <source>
        <dbReference type="EMBL" id="POU65725.1"/>
    </source>
</evidence>
<gene>
    <name evidence="3" type="ORF">C3430_10490</name>
</gene>
<comment type="caution">
    <text evidence="3">The sequence shown here is derived from an EMBL/GenBank/DDBJ whole genome shotgun (WGS) entry which is preliminary data.</text>
</comment>
<evidence type="ECO:0000256" key="1">
    <source>
        <dbReference type="SAM" id="Phobius"/>
    </source>
</evidence>
<dbReference type="CDD" id="cd01948">
    <property type="entry name" value="EAL"/>
    <property type="match status" value="1"/>
</dbReference>
<accession>A0A2S4RYA1</accession>
<dbReference type="InterPro" id="IPR050706">
    <property type="entry name" value="Cyclic-di-GMP_PDE-like"/>
</dbReference>
<dbReference type="SMART" id="SM00052">
    <property type="entry name" value="EAL"/>
    <property type="match status" value="1"/>
</dbReference>
<dbReference type="InterPro" id="IPR001633">
    <property type="entry name" value="EAL_dom"/>
</dbReference>
<dbReference type="Proteomes" id="UP000237003">
    <property type="component" value="Unassembled WGS sequence"/>
</dbReference>
<dbReference type="PANTHER" id="PTHR33121">
    <property type="entry name" value="CYCLIC DI-GMP PHOSPHODIESTERASE PDEF"/>
    <property type="match status" value="1"/>
</dbReference>
<dbReference type="PROSITE" id="PS50883">
    <property type="entry name" value="EAL"/>
    <property type="match status" value="1"/>
</dbReference>
<dbReference type="Gene3D" id="3.20.20.450">
    <property type="entry name" value="EAL domain"/>
    <property type="match status" value="1"/>
</dbReference>
<sequence>MKHNSNFLPIMTPSDLYNDFALSYPISASFLTWWPFFLLIVCAAILPGLVMRIFRRVVSAKQQHLTYALRTLQIVPYYQPVLDVVSGGVYGAEVLVRWKRTNGTLSLPDEFVPLAQESGLLIPMTRMLLEQVERDMLALRLRLPRVFHIGLNVCVTVDMLSGMKDAFIHFQRSLPGHVRLTLELLEHDSAETGTELTLLLSQLRATGILIALGDFGTGSNSLDRLACLPADIIKIDKSIVAALGEGNESRCALDEIIQMAQQKNVAIIAEGIETELQHSCLLRKGVALQQGYYWSTPLSFEQFSHYIIQSSETLR</sequence>
<dbReference type="PANTHER" id="PTHR33121:SF80">
    <property type="entry name" value="CYCLIC DI-GMP PHOSPHODIESTERASE PDEL"/>
    <property type="match status" value="1"/>
</dbReference>
<dbReference type="GO" id="GO:0071111">
    <property type="term" value="F:cyclic-guanylate-specific phosphodiesterase activity"/>
    <property type="evidence" value="ECO:0007669"/>
    <property type="project" value="InterPro"/>
</dbReference>
<dbReference type="SUPFAM" id="SSF141868">
    <property type="entry name" value="EAL domain-like"/>
    <property type="match status" value="1"/>
</dbReference>
<evidence type="ECO:0000313" key="4">
    <source>
        <dbReference type="Proteomes" id="UP000237003"/>
    </source>
</evidence>
<reference evidence="3 4" key="1">
    <citation type="submission" date="2018-01" db="EMBL/GenBank/DDBJ databases">
        <title>Complete genome sequences of 14 Citrobacter spp. isolated from plant in Canada.</title>
        <authorList>
            <person name="Bhandare S.G."/>
            <person name="Colavecchio A."/>
            <person name="Jeukens J."/>
            <person name="Emond-Rheault J.-G."/>
            <person name="Freschi L."/>
            <person name="Hamel J."/>
            <person name="Kukavica-Ibrulj I."/>
            <person name="Levesque R."/>
            <person name="Goodridge L."/>
        </authorList>
    </citation>
    <scope>NUCLEOTIDE SEQUENCE [LARGE SCALE GENOMIC DNA]</scope>
    <source>
        <strain evidence="3 4">S1285</strain>
    </source>
</reference>
<dbReference type="OrthoDB" id="675397at2"/>
<proteinExistence type="predicted"/>
<organism evidence="3 4">
    <name type="scientific">Citrobacter amalonaticus</name>
    <dbReference type="NCBI Taxonomy" id="35703"/>
    <lineage>
        <taxon>Bacteria</taxon>
        <taxon>Pseudomonadati</taxon>
        <taxon>Pseudomonadota</taxon>
        <taxon>Gammaproteobacteria</taxon>
        <taxon>Enterobacterales</taxon>
        <taxon>Enterobacteriaceae</taxon>
        <taxon>Citrobacter</taxon>
    </lineage>
</organism>
<protein>
    <recommendedName>
        <fullName evidence="2">EAL domain-containing protein</fullName>
    </recommendedName>
</protein>
<evidence type="ECO:0000259" key="2">
    <source>
        <dbReference type="PROSITE" id="PS50883"/>
    </source>
</evidence>
<dbReference type="EMBL" id="PQLX01000003">
    <property type="protein sequence ID" value="POU65725.1"/>
    <property type="molecule type" value="Genomic_DNA"/>
</dbReference>
<feature type="domain" description="EAL" evidence="2">
    <location>
        <begin position="58"/>
        <end position="311"/>
    </location>
</feature>
<keyword evidence="1" id="KW-1133">Transmembrane helix</keyword>